<keyword evidence="5" id="KW-0805">Transcription regulation</keyword>
<dbReference type="InParanoid" id="A0A409W000"/>
<feature type="region of interest" description="Disordered" evidence="10">
    <location>
        <begin position="923"/>
        <end position="1102"/>
    </location>
</feature>
<dbReference type="Pfam" id="PF00096">
    <property type="entry name" value="zf-C2H2"/>
    <property type="match status" value="2"/>
</dbReference>
<evidence type="ECO:0000256" key="7">
    <source>
        <dbReference type="ARBA" id="ARBA00023242"/>
    </source>
</evidence>
<feature type="domain" description="C2H2-type" evidence="11">
    <location>
        <begin position="684"/>
        <end position="713"/>
    </location>
</feature>
<feature type="region of interest" description="Disordered" evidence="10">
    <location>
        <begin position="598"/>
        <end position="638"/>
    </location>
</feature>
<feature type="region of interest" description="Disordered" evidence="10">
    <location>
        <begin position="414"/>
        <end position="459"/>
    </location>
</feature>
<feature type="compositionally biased region" description="Acidic residues" evidence="10">
    <location>
        <begin position="428"/>
        <end position="439"/>
    </location>
</feature>
<gene>
    <name evidence="12" type="ORF">CVT24_006938</name>
</gene>
<keyword evidence="6" id="KW-0804">Transcription</keyword>
<feature type="compositionally biased region" description="Low complexity" evidence="10">
    <location>
        <begin position="76"/>
        <end position="88"/>
    </location>
</feature>
<feature type="compositionally biased region" description="Low complexity" evidence="10">
    <location>
        <begin position="1034"/>
        <end position="1048"/>
    </location>
</feature>
<dbReference type="GO" id="GO:1990527">
    <property type="term" value="C:Tec1p-Ste12p-Dig1p complex"/>
    <property type="evidence" value="ECO:0007669"/>
    <property type="project" value="TreeGrafter"/>
</dbReference>
<evidence type="ECO:0000313" key="13">
    <source>
        <dbReference type="Proteomes" id="UP000284842"/>
    </source>
</evidence>
<feature type="compositionally biased region" description="Low complexity" evidence="10">
    <location>
        <begin position="643"/>
        <end position="661"/>
    </location>
</feature>
<feature type="region of interest" description="Disordered" evidence="10">
    <location>
        <begin position="60"/>
        <end position="127"/>
    </location>
</feature>
<accession>A0A409W000</accession>
<evidence type="ECO:0000256" key="9">
    <source>
        <dbReference type="PROSITE-ProRule" id="PRU00042"/>
    </source>
</evidence>
<dbReference type="Pfam" id="PF02200">
    <property type="entry name" value="STE"/>
    <property type="match status" value="1"/>
</dbReference>
<feature type="compositionally biased region" description="Low complexity" evidence="10">
    <location>
        <begin position="15"/>
        <end position="29"/>
    </location>
</feature>
<protein>
    <recommendedName>
        <fullName evidence="11">C2H2-type domain-containing protein</fullName>
    </recommendedName>
</protein>
<feature type="region of interest" description="Disordered" evidence="10">
    <location>
        <begin position="643"/>
        <end position="662"/>
    </location>
</feature>
<evidence type="ECO:0000256" key="8">
    <source>
        <dbReference type="ARBA" id="ARBA00024345"/>
    </source>
</evidence>
<dbReference type="AlphaFoldDB" id="A0A409W000"/>
<dbReference type="InterPro" id="IPR052127">
    <property type="entry name" value="STE12_transcription_factor"/>
</dbReference>
<dbReference type="SMART" id="SM00424">
    <property type="entry name" value="STE"/>
    <property type="match status" value="1"/>
</dbReference>
<dbReference type="SUPFAM" id="SSF57667">
    <property type="entry name" value="beta-beta-alpha zinc fingers"/>
    <property type="match status" value="1"/>
</dbReference>
<dbReference type="PROSITE" id="PS00028">
    <property type="entry name" value="ZINC_FINGER_C2H2_1"/>
    <property type="match status" value="2"/>
</dbReference>
<keyword evidence="4" id="KW-0862">Zinc</keyword>
<evidence type="ECO:0000256" key="4">
    <source>
        <dbReference type="ARBA" id="ARBA00022833"/>
    </source>
</evidence>
<evidence type="ECO:0000256" key="6">
    <source>
        <dbReference type="ARBA" id="ARBA00023163"/>
    </source>
</evidence>
<dbReference type="PANTHER" id="PTHR47427:SF1">
    <property type="entry name" value="PROTEIN STE12"/>
    <property type="match status" value="1"/>
</dbReference>
<feature type="compositionally biased region" description="Gly residues" evidence="10">
    <location>
        <begin position="794"/>
        <end position="809"/>
    </location>
</feature>
<proteinExistence type="inferred from homology"/>
<dbReference type="InterPro" id="IPR036236">
    <property type="entry name" value="Znf_C2H2_sf"/>
</dbReference>
<keyword evidence="2" id="KW-0479">Metal-binding</keyword>
<feature type="domain" description="C2H2-type" evidence="11">
    <location>
        <begin position="714"/>
        <end position="741"/>
    </location>
</feature>
<feature type="compositionally biased region" description="Polar residues" evidence="10">
    <location>
        <begin position="1167"/>
        <end position="1181"/>
    </location>
</feature>
<dbReference type="Gene3D" id="3.30.160.60">
    <property type="entry name" value="Classic Zinc Finger"/>
    <property type="match status" value="2"/>
</dbReference>
<comment type="similarity">
    <text evidence="8">Belongs to the STE12 transcription factor family.</text>
</comment>
<dbReference type="GO" id="GO:1990526">
    <property type="term" value="C:Ste12p-Dig1p-Dig2p complex"/>
    <property type="evidence" value="ECO:0007669"/>
    <property type="project" value="TreeGrafter"/>
</dbReference>
<name>A0A409W000_9AGAR</name>
<dbReference type="GO" id="GO:0003700">
    <property type="term" value="F:DNA-binding transcription factor activity"/>
    <property type="evidence" value="ECO:0007669"/>
    <property type="project" value="InterPro"/>
</dbReference>
<feature type="region of interest" description="Disordered" evidence="10">
    <location>
        <begin position="1167"/>
        <end position="1187"/>
    </location>
</feature>
<dbReference type="Proteomes" id="UP000284842">
    <property type="component" value="Unassembled WGS sequence"/>
</dbReference>
<feature type="region of interest" description="Disordered" evidence="10">
    <location>
        <begin position="143"/>
        <end position="162"/>
    </location>
</feature>
<dbReference type="OrthoDB" id="1095242at2759"/>
<evidence type="ECO:0000256" key="2">
    <source>
        <dbReference type="ARBA" id="ARBA00022723"/>
    </source>
</evidence>
<evidence type="ECO:0000256" key="1">
    <source>
        <dbReference type="ARBA" id="ARBA00004123"/>
    </source>
</evidence>
<dbReference type="FunFam" id="3.30.160.60:FF:002343">
    <property type="entry name" value="Zinc finger protein 33A"/>
    <property type="match status" value="1"/>
</dbReference>
<comment type="subcellular location">
    <subcellularLocation>
        <location evidence="1">Nucleus</location>
    </subcellularLocation>
</comment>
<keyword evidence="3 9" id="KW-0863">Zinc-finger</keyword>
<feature type="compositionally biased region" description="Low complexity" evidence="10">
    <location>
        <begin position="619"/>
        <end position="638"/>
    </location>
</feature>
<reference evidence="12 13" key="1">
    <citation type="journal article" date="2018" name="Evol. Lett.">
        <title>Horizontal gene cluster transfer increased hallucinogenic mushroom diversity.</title>
        <authorList>
            <person name="Reynolds H.T."/>
            <person name="Vijayakumar V."/>
            <person name="Gluck-Thaler E."/>
            <person name="Korotkin H.B."/>
            <person name="Matheny P.B."/>
            <person name="Slot J.C."/>
        </authorList>
    </citation>
    <scope>NUCLEOTIDE SEQUENCE [LARGE SCALE GENOMIC DNA]</scope>
    <source>
        <strain evidence="12 13">2629</strain>
    </source>
</reference>
<feature type="region of interest" description="Disordered" evidence="10">
    <location>
        <begin position="1"/>
        <end position="34"/>
    </location>
</feature>
<evidence type="ECO:0000313" key="12">
    <source>
        <dbReference type="EMBL" id="PPQ71846.1"/>
    </source>
</evidence>
<evidence type="ECO:0000256" key="10">
    <source>
        <dbReference type="SAM" id="MobiDB-lite"/>
    </source>
</evidence>
<evidence type="ECO:0000256" key="3">
    <source>
        <dbReference type="ARBA" id="ARBA00022771"/>
    </source>
</evidence>
<feature type="compositionally biased region" description="Basic and acidic residues" evidence="10">
    <location>
        <begin position="98"/>
        <end position="108"/>
    </location>
</feature>
<evidence type="ECO:0000256" key="5">
    <source>
        <dbReference type="ARBA" id="ARBA00023015"/>
    </source>
</evidence>
<keyword evidence="13" id="KW-1185">Reference proteome</keyword>
<dbReference type="GO" id="GO:0008270">
    <property type="term" value="F:zinc ion binding"/>
    <property type="evidence" value="ECO:0007669"/>
    <property type="project" value="UniProtKB-KW"/>
</dbReference>
<feature type="compositionally biased region" description="Polar residues" evidence="10">
    <location>
        <begin position="145"/>
        <end position="160"/>
    </location>
</feature>
<dbReference type="InterPro" id="IPR003120">
    <property type="entry name" value="Ste12"/>
</dbReference>
<dbReference type="SMART" id="SM00355">
    <property type="entry name" value="ZnF_C2H2"/>
    <property type="match status" value="2"/>
</dbReference>
<dbReference type="PANTHER" id="PTHR47427">
    <property type="entry name" value="PROTEIN STE12"/>
    <property type="match status" value="1"/>
</dbReference>
<evidence type="ECO:0000259" key="11">
    <source>
        <dbReference type="PROSITE" id="PS50157"/>
    </source>
</evidence>
<dbReference type="STRING" id="181874.A0A409W000"/>
<organism evidence="12 13">
    <name type="scientific">Panaeolus cyanescens</name>
    <dbReference type="NCBI Taxonomy" id="181874"/>
    <lineage>
        <taxon>Eukaryota</taxon>
        <taxon>Fungi</taxon>
        <taxon>Dikarya</taxon>
        <taxon>Basidiomycota</taxon>
        <taxon>Agaricomycotina</taxon>
        <taxon>Agaricomycetes</taxon>
        <taxon>Agaricomycetidae</taxon>
        <taxon>Agaricales</taxon>
        <taxon>Agaricineae</taxon>
        <taxon>Galeropsidaceae</taxon>
        <taxon>Panaeolus</taxon>
    </lineage>
</organism>
<sequence length="1211" mass="129801">MTSQQSRSFGHYIDSNPSSTHSSPRSFPSDLEPYYPMQQTASNLIHSQTYPIPTGVPVNPYGTSHQRRAYVPMPPSRSSSYSSYAAPPLQVSTSTSSSHEHDPNERTARPGNAHVHHQFHSSLQTPIASSSNSLASLPLASSSNHTIAESGEQSTDSQQDGLFAGLSRPLKPIEQERLAHLDRLKFFLATAPSHWDSTTGDPSGVATNGGDYTAPFSSGTGGAGYSGSFSGLGLAMDAAYHHAPPHPALNRFLLPNQEFVTCVLWNGLYHITGTDIVRALVFRFEAFGRPVKNMKKFEEGVFSDLRNLKPGVDACLEEPKSPFLDLLFKYQCIRTQKKQKVFYWFSVPHDRLFLDALERDLKREKMGLDATTQIVGEPALSFTYDPKRSLYEQFSKAQGARDGEGELEAAVRLNEEQGSESGDGDVMMTDESDASEVDDPMASGDDSRRRTKKRTQSASNGAQFLQLFSLFEGSSTYKQRRKKGTKSHRPSGLRTGSEDFPDDYERGRQNSMADGSSSRYSSMSRERNAAPLPLPIHPSMMDEFGPNSVTEQCRQSEMVTAADMFIKQARGELVPGDGIVRKPKPQPIVGDVGVFYSQGGPPTEGGIEHVGGHGRTRSMDSNSRSSPPSGTSSAGYAASSFAEAQQTGTNQVTQGGTTLTTPDPMATGMAQYQAVSADGKVRAFVCPLYSCGRLFKRMEHLKRHLRTHTMEKPFGCPACGKRFSRSDNLSQHLRTHERTNHNPSASAGLGAPGGRDWSEGSNDDLDPSSEGVANDGSPKQGSGSVADRDEDGGLHGIAGPGGASSGFGPGELDGLDMFADLSSMGGLDLSGFDFTQGGFTGLDAQMCEIEIQGGVQDVQGDEEGLLMRTGADGGMMFRQPSSSASDAYFSGSLPSSATTSGLLFSSSGSEYVDNSPWGRAQPHSAFSAASGARNPNRHSLTSSPAGYMRNLHSHHAPHSSTSSTSSGYEDFASLSAPSHKQSFDHGALYPPGVIESSGVGPMRRHRSMTPSLHRNGEPVRRPMTSSGSGEFPAGVSGSPSSVHSSLSSSGGGRGYHPYAYSNSNSRAGSTHSSPQVHTVPLSGDYNQMRRSESRNSSYGGGAGALHEQMRQMMNMGLEGHDATQAHGAVAAGAFNDGVFRSDSPASFHQSESPAPFTIDLPVQFSSQAAYGQQPQQASTGQPLHAATMPTQLPGQQQQYEGFYPQHHNTTF</sequence>
<comment type="caution">
    <text evidence="12">The sequence shown here is derived from an EMBL/GenBank/DDBJ whole genome shotgun (WGS) entry which is preliminary data.</text>
</comment>
<dbReference type="PROSITE" id="PS50157">
    <property type="entry name" value="ZINC_FINGER_C2H2_2"/>
    <property type="match status" value="2"/>
</dbReference>
<feature type="compositionally biased region" description="Polar residues" evidence="10">
    <location>
        <begin position="1060"/>
        <end position="1076"/>
    </location>
</feature>
<feature type="region of interest" description="Disordered" evidence="10">
    <location>
        <begin position="727"/>
        <end position="809"/>
    </location>
</feature>
<dbReference type="EMBL" id="NHTK01005897">
    <property type="protein sequence ID" value="PPQ71846.1"/>
    <property type="molecule type" value="Genomic_DNA"/>
</dbReference>
<feature type="region of interest" description="Disordered" evidence="10">
    <location>
        <begin position="476"/>
        <end position="532"/>
    </location>
</feature>
<dbReference type="InterPro" id="IPR013087">
    <property type="entry name" value="Znf_C2H2_type"/>
</dbReference>
<dbReference type="GO" id="GO:0005634">
    <property type="term" value="C:nucleus"/>
    <property type="evidence" value="ECO:0007669"/>
    <property type="project" value="UniProtKB-SubCell"/>
</dbReference>
<feature type="compositionally biased region" description="Basic residues" evidence="10">
    <location>
        <begin position="478"/>
        <end position="491"/>
    </location>
</feature>
<keyword evidence="7" id="KW-0539">Nucleus</keyword>